<dbReference type="Gene3D" id="3.40.50.720">
    <property type="entry name" value="NAD(P)-binding Rossmann-like Domain"/>
    <property type="match status" value="1"/>
</dbReference>
<dbReference type="OrthoDB" id="430436at2759"/>
<proteinExistence type="inferred from homology"/>
<evidence type="ECO:0000256" key="5">
    <source>
        <dbReference type="ARBA" id="ARBA00023128"/>
    </source>
</evidence>
<evidence type="ECO:0000313" key="8">
    <source>
        <dbReference type="Proteomes" id="UP000019487"/>
    </source>
</evidence>
<dbReference type="STRING" id="1432307.W9CEQ5"/>
<evidence type="ECO:0000256" key="3">
    <source>
        <dbReference type="ARBA" id="ARBA00022787"/>
    </source>
</evidence>
<dbReference type="SUPFAM" id="SSF51735">
    <property type="entry name" value="NAD(P)-binding Rossmann-fold domains"/>
    <property type="match status" value="1"/>
</dbReference>
<name>W9CEQ5_SCLBF</name>
<dbReference type="PANTHER" id="PTHR14097:SF7">
    <property type="entry name" value="OXIDOREDUCTASE HTATIP2"/>
    <property type="match status" value="1"/>
</dbReference>
<protein>
    <recommendedName>
        <fullName evidence="9">NAD(P)-binding domain-containing protein</fullName>
    </recommendedName>
</protein>
<evidence type="ECO:0000256" key="2">
    <source>
        <dbReference type="ARBA" id="ARBA00006617"/>
    </source>
</evidence>
<evidence type="ECO:0000256" key="1">
    <source>
        <dbReference type="ARBA" id="ARBA00004450"/>
    </source>
</evidence>
<keyword evidence="4" id="KW-0809">Transit peptide</keyword>
<sequence length="249" mass="26607">MTSSAIVGSTGLVGSHILNTLLAHPSISAVHALSRREPRLSTPNPHLHALISLDSSTWSSLLSSIPSESSPSLFFSALGTTRAQAGTIEAQRKIDYDLNLELVTTFSSFSSQQHEKKKIYILISTSGANAASSFPYMRMKGELEEAVKPLADAGTQVILLRPGLIVGDREDSRPAEWVVRKVAGCMGGVNAGLMDFWAQDAGVIGRAAVSAGLRAMKGRDGEAGEVIPKVWVLGQADIVRLGRTEWKEV</sequence>
<comment type="similarity">
    <text evidence="2">Belongs to the FMP52 family.</text>
</comment>
<evidence type="ECO:0000256" key="6">
    <source>
        <dbReference type="ARBA" id="ARBA00023136"/>
    </source>
</evidence>
<evidence type="ECO:0000256" key="4">
    <source>
        <dbReference type="ARBA" id="ARBA00022946"/>
    </source>
</evidence>
<dbReference type="PANTHER" id="PTHR14097">
    <property type="entry name" value="OXIDOREDUCTASE HTATIP2"/>
    <property type="match status" value="1"/>
</dbReference>
<keyword evidence="5" id="KW-0496">Mitochondrion</keyword>
<organism evidence="7 8">
    <name type="scientific">Sclerotinia borealis (strain F-4128)</name>
    <dbReference type="NCBI Taxonomy" id="1432307"/>
    <lineage>
        <taxon>Eukaryota</taxon>
        <taxon>Fungi</taxon>
        <taxon>Dikarya</taxon>
        <taxon>Ascomycota</taxon>
        <taxon>Pezizomycotina</taxon>
        <taxon>Leotiomycetes</taxon>
        <taxon>Helotiales</taxon>
        <taxon>Sclerotiniaceae</taxon>
        <taxon>Sclerotinia</taxon>
    </lineage>
</organism>
<evidence type="ECO:0008006" key="9">
    <source>
        <dbReference type="Google" id="ProtNLM"/>
    </source>
</evidence>
<dbReference type="InterPro" id="IPR036291">
    <property type="entry name" value="NAD(P)-bd_dom_sf"/>
</dbReference>
<dbReference type="AlphaFoldDB" id="W9CEQ5"/>
<comment type="caution">
    <text evidence="7">The sequence shown here is derived from an EMBL/GenBank/DDBJ whole genome shotgun (WGS) entry which is preliminary data.</text>
</comment>
<dbReference type="InterPro" id="IPR014843">
    <property type="entry name" value="Him1/Fmp52"/>
</dbReference>
<dbReference type="Proteomes" id="UP000019487">
    <property type="component" value="Unassembled WGS sequence"/>
</dbReference>
<dbReference type="HOGENOM" id="CLU_071330_3_0_1"/>
<dbReference type="GO" id="GO:0051170">
    <property type="term" value="P:import into nucleus"/>
    <property type="evidence" value="ECO:0007669"/>
    <property type="project" value="TreeGrafter"/>
</dbReference>
<keyword evidence="3" id="KW-1000">Mitochondrion outer membrane</keyword>
<dbReference type="FunFam" id="3.40.50.720:FF:000366">
    <property type="entry name" value="Protein FMP52, mitochondrial"/>
    <property type="match status" value="1"/>
</dbReference>
<evidence type="ECO:0000313" key="7">
    <source>
        <dbReference type="EMBL" id="ESZ94316.1"/>
    </source>
</evidence>
<keyword evidence="8" id="KW-1185">Reference proteome</keyword>
<comment type="subcellular location">
    <subcellularLocation>
        <location evidence="1">Mitochondrion outer membrane</location>
        <topology evidence="1">Peripheral membrane protein</topology>
    </subcellularLocation>
</comment>
<dbReference type="Pfam" id="PF08732">
    <property type="entry name" value="HIM1"/>
    <property type="match status" value="1"/>
</dbReference>
<gene>
    <name evidence="7" type="ORF">SBOR_5312</name>
</gene>
<dbReference type="EMBL" id="AYSA01000256">
    <property type="protein sequence ID" value="ESZ94316.1"/>
    <property type="molecule type" value="Genomic_DNA"/>
</dbReference>
<keyword evidence="6" id="KW-0472">Membrane</keyword>
<reference evidence="7 8" key="1">
    <citation type="journal article" date="2014" name="Genome Announc.">
        <title>Draft genome sequence of Sclerotinia borealis, a psychrophilic plant pathogenic fungus.</title>
        <authorList>
            <person name="Mardanov A.V."/>
            <person name="Beletsky A.V."/>
            <person name="Kadnikov V.V."/>
            <person name="Ignatov A.N."/>
            <person name="Ravin N.V."/>
        </authorList>
    </citation>
    <scope>NUCLEOTIDE SEQUENCE [LARGE SCALE GENOMIC DNA]</scope>
    <source>
        <strain evidence="8">F-4157</strain>
    </source>
</reference>
<accession>W9CEQ5</accession>
<dbReference type="GO" id="GO:0005741">
    <property type="term" value="C:mitochondrial outer membrane"/>
    <property type="evidence" value="ECO:0007669"/>
    <property type="project" value="UniProtKB-SubCell"/>
</dbReference>